<evidence type="ECO:0000259" key="2">
    <source>
        <dbReference type="PROSITE" id="PS51352"/>
    </source>
</evidence>
<dbReference type="CDD" id="cd02947">
    <property type="entry name" value="TRX_family"/>
    <property type="match status" value="1"/>
</dbReference>
<keyword evidence="4" id="KW-1185">Reference proteome</keyword>
<gene>
    <name evidence="3" type="ORF">TASK_LOCUS8811</name>
</gene>
<dbReference type="SUPFAM" id="SSF52833">
    <property type="entry name" value="Thioredoxin-like"/>
    <property type="match status" value="1"/>
</dbReference>
<dbReference type="PROSITE" id="PS00194">
    <property type="entry name" value="THIOREDOXIN_1"/>
    <property type="match status" value="1"/>
</dbReference>
<dbReference type="OrthoDB" id="2121326at2759"/>
<reference evidence="3 4" key="2">
    <citation type="submission" date="2018-11" db="EMBL/GenBank/DDBJ databases">
        <authorList>
            <consortium name="Pathogen Informatics"/>
        </authorList>
    </citation>
    <scope>NUCLEOTIDE SEQUENCE [LARGE SCALE GENOMIC DNA]</scope>
</reference>
<feature type="domain" description="Thioredoxin" evidence="2">
    <location>
        <begin position="6"/>
        <end position="119"/>
    </location>
</feature>
<sequence>MENEVEAKVAEAPPLIMEINDEADMESLKEMSHKGLVIVDFFATWCGPCKSVKVAYEKLAEQETDVKFAKLDIDIYEDAPSDYSIVAMPTFMAFKNGEMVDSVVGPHIEQVKQMVARLK</sequence>
<reference evidence="5" key="1">
    <citation type="submission" date="2017-02" db="UniProtKB">
        <authorList>
            <consortium name="WormBaseParasite"/>
        </authorList>
    </citation>
    <scope>IDENTIFICATION</scope>
</reference>
<accession>A0A0R3WDG8</accession>
<dbReference type="STRING" id="60517.A0A0R3WDG8"/>
<dbReference type="AlphaFoldDB" id="A0A0R3WDG8"/>
<evidence type="ECO:0000256" key="1">
    <source>
        <dbReference type="ARBA" id="ARBA00023157"/>
    </source>
</evidence>
<protein>
    <submittedName>
        <fullName evidence="5">Thioredoxin</fullName>
    </submittedName>
</protein>
<dbReference type="EMBL" id="UYRS01018900">
    <property type="protein sequence ID" value="VDK41065.1"/>
    <property type="molecule type" value="Genomic_DNA"/>
</dbReference>
<dbReference type="Gene3D" id="3.40.30.10">
    <property type="entry name" value="Glutaredoxin"/>
    <property type="match status" value="1"/>
</dbReference>
<dbReference type="Pfam" id="PF00085">
    <property type="entry name" value="Thioredoxin"/>
    <property type="match status" value="1"/>
</dbReference>
<name>A0A0R3WDG8_TAEAS</name>
<dbReference type="PROSITE" id="PS51352">
    <property type="entry name" value="THIOREDOXIN_2"/>
    <property type="match status" value="1"/>
</dbReference>
<dbReference type="WBParaSite" id="TASK_0000881001-mRNA-1">
    <property type="protein sequence ID" value="TASK_0000881001-mRNA-1"/>
    <property type="gene ID" value="TASK_0000881001"/>
</dbReference>
<evidence type="ECO:0000313" key="4">
    <source>
        <dbReference type="Proteomes" id="UP000282613"/>
    </source>
</evidence>
<dbReference type="InterPro" id="IPR036249">
    <property type="entry name" value="Thioredoxin-like_sf"/>
</dbReference>
<keyword evidence="1" id="KW-1015">Disulfide bond</keyword>
<dbReference type="InterPro" id="IPR017937">
    <property type="entry name" value="Thioredoxin_CS"/>
</dbReference>
<dbReference type="PANTHER" id="PTHR46115">
    <property type="entry name" value="THIOREDOXIN-LIKE PROTEIN 1"/>
    <property type="match status" value="1"/>
</dbReference>
<dbReference type="InterPro" id="IPR013766">
    <property type="entry name" value="Thioredoxin_domain"/>
</dbReference>
<organism evidence="5">
    <name type="scientific">Taenia asiatica</name>
    <name type="common">Asian tapeworm</name>
    <dbReference type="NCBI Taxonomy" id="60517"/>
    <lineage>
        <taxon>Eukaryota</taxon>
        <taxon>Metazoa</taxon>
        <taxon>Spiralia</taxon>
        <taxon>Lophotrochozoa</taxon>
        <taxon>Platyhelminthes</taxon>
        <taxon>Cestoda</taxon>
        <taxon>Eucestoda</taxon>
        <taxon>Cyclophyllidea</taxon>
        <taxon>Taeniidae</taxon>
        <taxon>Taenia</taxon>
    </lineage>
</organism>
<dbReference type="Proteomes" id="UP000282613">
    <property type="component" value="Unassembled WGS sequence"/>
</dbReference>
<evidence type="ECO:0000313" key="3">
    <source>
        <dbReference type="EMBL" id="VDK41065.1"/>
    </source>
</evidence>
<dbReference type="PRINTS" id="PR00421">
    <property type="entry name" value="THIOREDOXIN"/>
</dbReference>
<evidence type="ECO:0000313" key="5">
    <source>
        <dbReference type="WBParaSite" id="TASK_0000881001-mRNA-1"/>
    </source>
</evidence>
<proteinExistence type="predicted"/>